<feature type="transmembrane region" description="Helical" evidence="6">
    <location>
        <begin position="457"/>
        <end position="479"/>
    </location>
</feature>
<feature type="transmembrane region" description="Helical" evidence="6">
    <location>
        <begin position="393"/>
        <end position="414"/>
    </location>
</feature>
<dbReference type="Pfam" id="PF23302">
    <property type="entry name" value="HTH_DNAJC9"/>
    <property type="match status" value="1"/>
</dbReference>
<accession>A0A8H7H9E1</accession>
<dbReference type="EMBL" id="JACYCC010000036">
    <property type="protein sequence ID" value="KAF8680884.1"/>
    <property type="molecule type" value="Genomic_DNA"/>
</dbReference>
<feature type="region of interest" description="Disordered" evidence="5">
    <location>
        <begin position="732"/>
        <end position="751"/>
    </location>
</feature>
<evidence type="ECO:0000259" key="7">
    <source>
        <dbReference type="PROSITE" id="PS50076"/>
    </source>
</evidence>
<dbReference type="Gene3D" id="1.20.1250.20">
    <property type="entry name" value="MFS general substrate transporter like domains"/>
    <property type="match status" value="1"/>
</dbReference>
<feature type="compositionally biased region" description="Polar residues" evidence="5">
    <location>
        <begin position="18"/>
        <end position="42"/>
    </location>
</feature>
<dbReference type="InterPro" id="IPR001623">
    <property type="entry name" value="DnaJ_domain"/>
</dbReference>
<proteinExistence type="predicted"/>
<feature type="region of interest" description="Disordered" evidence="5">
    <location>
        <begin position="817"/>
        <end position="877"/>
    </location>
</feature>
<dbReference type="AlphaFoldDB" id="A0A8H7H9E1"/>
<feature type="compositionally biased region" description="Low complexity" evidence="5">
    <location>
        <begin position="817"/>
        <end position="826"/>
    </location>
</feature>
<dbReference type="InterPro" id="IPR036869">
    <property type="entry name" value="J_dom_sf"/>
</dbReference>
<feature type="domain" description="J" evidence="7">
    <location>
        <begin position="560"/>
        <end position="630"/>
    </location>
</feature>
<feature type="transmembrane region" description="Helical" evidence="6">
    <location>
        <begin position="74"/>
        <end position="91"/>
    </location>
</feature>
<dbReference type="Pfam" id="PF00226">
    <property type="entry name" value="DnaJ"/>
    <property type="match status" value="1"/>
</dbReference>
<feature type="transmembrane region" description="Helical" evidence="6">
    <location>
        <begin position="351"/>
        <end position="372"/>
    </location>
</feature>
<dbReference type="Gene3D" id="1.10.287.110">
    <property type="entry name" value="DnaJ domain"/>
    <property type="match status" value="1"/>
</dbReference>
<dbReference type="InterPro" id="IPR056453">
    <property type="entry name" value="HTH_DNAJC9"/>
</dbReference>
<keyword evidence="3 6" id="KW-1133">Transmembrane helix</keyword>
<keyword evidence="2 6" id="KW-0812">Transmembrane</keyword>
<feature type="transmembrane region" description="Helical" evidence="6">
    <location>
        <begin position="219"/>
        <end position="237"/>
    </location>
</feature>
<feature type="transmembrane region" description="Helical" evidence="6">
    <location>
        <begin position="111"/>
        <end position="133"/>
    </location>
</feature>
<dbReference type="Proteomes" id="UP000650582">
    <property type="component" value="Unassembled WGS sequence"/>
</dbReference>
<protein>
    <submittedName>
        <fullName evidence="8">Sugar transporter</fullName>
    </submittedName>
</protein>
<keyword evidence="8" id="KW-0762">Sugar transport</keyword>
<comment type="caution">
    <text evidence="8">The sequence shown here is derived from an EMBL/GenBank/DDBJ whole genome shotgun (WGS) entry which is preliminary data.</text>
</comment>
<evidence type="ECO:0000256" key="5">
    <source>
        <dbReference type="SAM" id="MobiDB-lite"/>
    </source>
</evidence>
<evidence type="ECO:0000256" key="3">
    <source>
        <dbReference type="ARBA" id="ARBA00022989"/>
    </source>
</evidence>
<evidence type="ECO:0000313" key="8">
    <source>
        <dbReference type="EMBL" id="KAF8680884.1"/>
    </source>
</evidence>
<dbReference type="GO" id="GO:0005886">
    <property type="term" value="C:plasma membrane"/>
    <property type="evidence" value="ECO:0007669"/>
    <property type="project" value="TreeGrafter"/>
</dbReference>
<reference evidence="8" key="1">
    <citation type="submission" date="2020-09" db="EMBL/GenBank/DDBJ databases">
        <title>Comparative genome analyses of four rice-infecting Rhizoctonia solani isolates reveal extensive enrichment of homogalacturonan modification genes.</title>
        <authorList>
            <person name="Lee D.-Y."/>
            <person name="Jeon J."/>
            <person name="Kim K.-T."/>
            <person name="Cheong K."/>
            <person name="Song H."/>
            <person name="Choi G."/>
            <person name="Ko J."/>
            <person name="Opiyo S.O."/>
            <person name="Zuo S."/>
            <person name="Madhav S."/>
            <person name="Lee Y.-H."/>
            <person name="Wang G.-L."/>
        </authorList>
    </citation>
    <scope>NUCLEOTIDE SEQUENCE</scope>
    <source>
        <strain evidence="8">AG1-IA YN-7</strain>
    </source>
</reference>
<dbReference type="InterPro" id="IPR011701">
    <property type="entry name" value="MFS"/>
</dbReference>
<keyword evidence="4 6" id="KW-0472">Membrane</keyword>
<feature type="transmembrane region" description="Helical" evidence="6">
    <location>
        <begin position="420"/>
        <end position="445"/>
    </location>
</feature>
<feature type="compositionally biased region" description="Basic residues" evidence="5">
    <location>
        <begin position="862"/>
        <end position="877"/>
    </location>
</feature>
<feature type="region of interest" description="Disordered" evidence="5">
    <location>
        <begin position="1"/>
        <end position="42"/>
    </location>
</feature>
<evidence type="ECO:0000256" key="2">
    <source>
        <dbReference type="ARBA" id="ARBA00022692"/>
    </source>
</evidence>
<organism evidence="8 9">
    <name type="scientific">Rhizoctonia solani</name>
    <dbReference type="NCBI Taxonomy" id="456999"/>
    <lineage>
        <taxon>Eukaryota</taxon>
        <taxon>Fungi</taxon>
        <taxon>Dikarya</taxon>
        <taxon>Basidiomycota</taxon>
        <taxon>Agaricomycotina</taxon>
        <taxon>Agaricomycetes</taxon>
        <taxon>Cantharellales</taxon>
        <taxon>Ceratobasidiaceae</taxon>
        <taxon>Rhizoctonia</taxon>
    </lineage>
</organism>
<gene>
    <name evidence="8" type="ORF">RHS04_03155</name>
</gene>
<dbReference type="SUPFAM" id="SSF103473">
    <property type="entry name" value="MFS general substrate transporter"/>
    <property type="match status" value="1"/>
</dbReference>
<dbReference type="SUPFAM" id="SSF46565">
    <property type="entry name" value="Chaperone J-domain"/>
    <property type="match status" value="1"/>
</dbReference>
<dbReference type="PANTHER" id="PTHR23502">
    <property type="entry name" value="MAJOR FACILITATOR SUPERFAMILY"/>
    <property type="match status" value="1"/>
</dbReference>
<comment type="subcellular location">
    <subcellularLocation>
        <location evidence="1">Membrane</location>
        <topology evidence="1">Multi-pass membrane protein</topology>
    </subcellularLocation>
</comment>
<feature type="transmembrane region" description="Helical" evidence="6">
    <location>
        <begin position="188"/>
        <end position="213"/>
    </location>
</feature>
<dbReference type="Pfam" id="PF07690">
    <property type="entry name" value="MFS_1"/>
    <property type="match status" value="1"/>
</dbReference>
<dbReference type="CDD" id="cd17323">
    <property type="entry name" value="MFS_Tpo1_MDR_like"/>
    <property type="match status" value="1"/>
</dbReference>
<evidence type="ECO:0000256" key="4">
    <source>
        <dbReference type="ARBA" id="ARBA00023136"/>
    </source>
</evidence>
<dbReference type="PROSITE" id="PS50076">
    <property type="entry name" value="DNAJ_2"/>
    <property type="match status" value="1"/>
</dbReference>
<sequence>MPSQAIPDRSPKQAYCSPLTTTPEIPLKQETQNDISKGSNIQPRQHALVQRPVDRWTLLPNLQDPKSYRRRDKAGIVFVVAIASFAGPFASNSLQPAFPELQKDWNIPDAVVALTTALFLCATGIAPLWYAFLSERYGRRPIYLSGFLIFSLASGSFKPLEQVARRGIVGLGIIADIYVPAERGRATGWWYLGPIAGPLLSPLVSGALITWTHSWRSTMWFNVIFGSMIELLILLFLPETSIMLKTKQAAALSNPAPEQPQLSQKTFSQTCKSLFQLFILRPFHTVLYIRFLPVGLTVYYGSTCFACLYSISTAVPFSSAIQGMSTLISAEIQTNLRLFGYSDQFNSMEIALAYIPSCLGYIIGSISGGYLSDHVYRRARARDGDNFVPESRLDSAWFGVPFMPIGLLIFGWTLHTHQKWMVPLVGGFIFGLGFMLGTGTCMAYFADVIPGQSASVVACFNLCRNVAAALSAALAAPAINKIGQGWYFTIMATLVSLMSLNLLAVRRWGNHWRQQREDAAVALRVNQAQQTSYSIARSPNFSMDNDPASLFFPDSDGPVDLYSVLGIKVGATSDEVKGGYRKLALKYHPDKHVNSSEEGKAAASLRFQQIGFAYTILGDEHRRKRYDATGSTSSNIPDMAEGEDAWERYFEEMFDSVTRERLDEMRQEYQGSEEERSDLRAAYLAGNGSIEHIMSEIHHSTYEDEARFVATINKMIDSGELQALDTWKTDVKDKKARNARRKRGEKEAKEAEEAARELGVWDEFYGNGKVGKRRGKGKGKSQANNGDGDDDNSALKALIQSKAKKLDGFLDSLAEKYASSSSASKKNTSRKRAAPSDEVDDDEKPPKRRTKVGLADDVAPKQRGKAIQGRRAKAKSS</sequence>
<dbReference type="CDD" id="cd06257">
    <property type="entry name" value="DnaJ"/>
    <property type="match status" value="1"/>
</dbReference>
<feature type="compositionally biased region" description="Basic residues" evidence="5">
    <location>
        <begin position="770"/>
        <end position="779"/>
    </location>
</feature>
<dbReference type="GO" id="GO:0022857">
    <property type="term" value="F:transmembrane transporter activity"/>
    <property type="evidence" value="ECO:0007669"/>
    <property type="project" value="InterPro"/>
</dbReference>
<dbReference type="PANTHER" id="PTHR23502:SF5">
    <property type="entry name" value="QUINIDINE RESISTANCE PROTEIN 3"/>
    <property type="match status" value="1"/>
</dbReference>
<keyword evidence="8" id="KW-0813">Transport</keyword>
<evidence type="ECO:0000256" key="1">
    <source>
        <dbReference type="ARBA" id="ARBA00004141"/>
    </source>
</evidence>
<feature type="region of interest" description="Disordered" evidence="5">
    <location>
        <begin position="769"/>
        <end position="792"/>
    </location>
</feature>
<dbReference type="PRINTS" id="PR00625">
    <property type="entry name" value="JDOMAIN"/>
</dbReference>
<feature type="transmembrane region" description="Helical" evidence="6">
    <location>
        <begin position="287"/>
        <end position="311"/>
    </location>
</feature>
<evidence type="ECO:0000256" key="6">
    <source>
        <dbReference type="SAM" id="Phobius"/>
    </source>
</evidence>
<evidence type="ECO:0000313" key="9">
    <source>
        <dbReference type="Proteomes" id="UP000650582"/>
    </source>
</evidence>
<name>A0A8H7H9E1_9AGAM</name>
<dbReference type="SMART" id="SM00271">
    <property type="entry name" value="DnaJ"/>
    <property type="match status" value="1"/>
</dbReference>
<dbReference type="InterPro" id="IPR036259">
    <property type="entry name" value="MFS_trans_sf"/>
</dbReference>
<feature type="transmembrane region" description="Helical" evidence="6">
    <location>
        <begin position="485"/>
        <end position="505"/>
    </location>
</feature>
<feature type="compositionally biased region" description="Basic residues" evidence="5">
    <location>
        <begin position="734"/>
        <end position="743"/>
    </location>
</feature>